<feature type="region of interest" description="Disordered" evidence="2">
    <location>
        <begin position="36"/>
        <end position="55"/>
    </location>
</feature>
<dbReference type="PANTHER" id="PTHR13349:SF2">
    <property type="entry name" value="TRANSLATION MACHINERY-ASSOCIATED PROTEIN 16"/>
    <property type="match status" value="1"/>
</dbReference>
<name>A0AAF0JJJ0_9BASI</name>
<dbReference type="InterPro" id="IPR021346">
    <property type="entry name" value="Tma16"/>
</dbReference>
<dbReference type="PANTHER" id="PTHR13349">
    <property type="entry name" value="TRANSLATION MACHINERY-ASSOCIATED PROTEIN 16"/>
    <property type="match status" value="1"/>
</dbReference>
<evidence type="ECO:0000313" key="3">
    <source>
        <dbReference type="EMBL" id="WFD42586.1"/>
    </source>
</evidence>
<dbReference type="Proteomes" id="UP001214628">
    <property type="component" value="Chromosome 1"/>
</dbReference>
<evidence type="ECO:0000313" key="4">
    <source>
        <dbReference type="Proteomes" id="UP001214628"/>
    </source>
</evidence>
<gene>
    <name evidence="3" type="primary">TMA16</name>
    <name evidence="3" type="ORF">MPSI1_001232</name>
</gene>
<dbReference type="AlphaFoldDB" id="A0AAF0JJJ0"/>
<feature type="region of interest" description="Disordered" evidence="2">
    <location>
        <begin position="1"/>
        <end position="26"/>
    </location>
</feature>
<evidence type="ECO:0000256" key="1">
    <source>
        <dbReference type="ARBA" id="ARBA00034127"/>
    </source>
</evidence>
<keyword evidence="4" id="KW-1185">Reference proteome</keyword>
<reference evidence="3" key="1">
    <citation type="submission" date="2023-02" db="EMBL/GenBank/DDBJ databases">
        <title>Mating type loci evolution in Malassezia.</title>
        <authorList>
            <person name="Coelho M.A."/>
        </authorList>
    </citation>
    <scope>NUCLEOTIDE SEQUENCE</scope>
    <source>
        <strain evidence="3">CBS 14136</strain>
    </source>
</reference>
<sequence>MGGKKYTSKTLMQKASVHPNSRHAFQRSRIALRKRRLDESKGVRDRARSAKSKQQSNVVDRIMSFILLLSDDKTHLPDLNSLHDFIHTFFLERHDAELEELRAEQRPGRPKSKQLMELESLKEKEKREYYEGMDVPDLMNETNVAILREWQGDPQALHLFRFIRVSSADR</sequence>
<protein>
    <submittedName>
        <fullName evidence="3">Translation machinery-associated protein 16</fullName>
    </submittedName>
</protein>
<feature type="compositionally biased region" description="Basic and acidic residues" evidence="2">
    <location>
        <begin position="36"/>
        <end position="48"/>
    </location>
</feature>
<dbReference type="Pfam" id="PF11176">
    <property type="entry name" value="Tma16"/>
    <property type="match status" value="1"/>
</dbReference>
<dbReference type="GO" id="GO:0005634">
    <property type="term" value="C:nucleus"/>
    <property type="evidence" value="ECO:0007669"/>
    <property type="project" value="TreeGrafter"/>
</dbReference>
<dbReference type="EMBL" id="CP118375">
    <property type="protein sequence ID" value="WFD42586.1"/>
    <property type="molecule type" value="Genomic_DNA"/>
</dbReference>
<dbReference type="InterPro" id="IPR038356">
    <property type="entry name" value="Tma16_sf"/>
</dbReference>
<comment type="similarity">
    <text evidence="1">Belongs to the TMA16 family.</text>
</comment>
<evidence type="ECO:0000256" key="2">
    <source>
        <dbReference type="SAM" id="MobiDB-lite"/>
    </source>
</evidence>
<dbReference type="Gene3D" id="1.20.1440.170">
    <property type="entry name" value="Translation machinery-associated protein 16-like"/>
    <property type="match status" value="1"/>
</dbReference>
<proteinExistence type="inferred from homology"/>
<organism evidence="3 4">
    <name type="scientific">Malassezia psittaci</name>
    <dbReference type="NCBI Taxonomy" id="1821823"/>
    <lineage>
        <taxon>Eukaryota</taxon>
        <taxon>Fungi</taxon>
        <taxon>Dikarya</taxon>
        <taxon>Basidiomycota</taxon>
        <taxon>Ustilaginomycotina</taxon>
        <taxon>Malasseziomycetes</taxon>
        <taxon>Malasseziales</taxon>
        <taxon>Malasseziaceae</taxon>
        <taxon>Malassezia</taxon>
    </lineage>
</organism>
<accession>A0AAF0JJJ0</accession>